<dbReference type="InterPro" id="IPR036388">
    <property type="entry name" value="WH-like_DNA-bd_sf"/>
</dbReference>
<dbReference type="Proteomes" id="UP000306192">
    <property type="component" value="Unassembled WGS sequence"/>
</dbReference>
<dbReference type="PANTHER" id="PTHR30154">
    <property type="entry name" value="LEUCINE-RESPONSIVE REGULATORY PROTEIN"/>
    <property type="match status" value="1"/>
</dbReference>
<evidence type="ECO:0000256" key="3">
    <source>
        <dbReference type="ARBA" id="ARBA00023163"/>
    </source>
</evidence>
<keyword evidence="7" id="KW-1185">Reference proteome</keyword>
<proteinExistence type="predicted"/>
<keyword evidence="3" id="KW-0804">Transcription</keyword>
<evidence type="ECO:0000313" key="6">
    <source>
        <dbReference type="EMBL" id="TIH35186.1"/>
    </source>
</evidence>
<protein>
    <submittedName>
        <fullName evidence="6">Lrp/AsnC family transcriptional regulator</fullName>
    </submittedName>
</protein>
<dbReference type="PRINTS" id="PR00033">
    <property type="entry name" value="HTHASNC"/>
</dbReference>
<dbReference type="Pfam" id="PF01037">
    <property type="entry name" value="AsnC_trans_reg"/>
    <property type="match status" value="1"/>
</dbReference>
<dbReference type="InterPro" id="IPR019887">
    <property type="entry name" value="Tscrpt_reg_AsnC/Lrp_C"/>
</dbReference>
<keyword evidence="1" id="KW-0805">Transcription regulation</keyword>
<sequence>MSVLDTLDDLDRRIVVAMQNDGRASWRAIAEVVDSSTATVARRGQHLISAGVIKVAVVPSLGATGDVSTFLIRITCQPGMQILVAAELVTHADVRFVTIVTGGYDIFAELAVSGGATHYPQLVEELQSITGIERWRSDLIMHIYKVSFDWGRQLFADTLRLPAVEHPADTRTAGTPGTPSTTDLQIVEPTPCSPTHFDSADWKILDLLRDDGRVTFQAIADSLGMNESSVRRRFERLKAAECIDILTLVPAPALGMGAETLMTVKVSPARMDAVARELAQHPAVRYLAATLDENALFCEIIMPSTNDLYTFITSTLSQLDGVEGWTASMELLFLKRGFIETPWWRGQVSYPELGAAASA</sequence>
<evidence type="ECO:0000259" key="5">
    <source>
        <dbReference type="Pfam" id="PF13404"/>
    </source>
</evidence>
<dbReference type="Gene3D" id="3.30.70.920">
    <property type="match status" value="2"/>
</dbReference>
<accession>A0A4T2BZ96</accession>
<dbReference type="SUPFAM" id="SSF46785">
    <property type="entry name" value="Winged helix' DNA-binding domain"/>
    <property type="match status" value="2"/>
</dbReference>
<dbReference type="AlphaFoldDB" id="A0A4T2BZ96"/>
<dbReference type="GO" id="GO:0043200">
    <property type="term" value="P:response to amino acid"/>
    <property type="evidence" value="ECO:0007669"/>
    <property type="project" value="TreeGrafter"/>
</dbReference>
<dbReference type="OrthoDB" id="4050641at2"/>
<dbReference type="InterPro" id="IPR000485">
    <property type="entry name" value="AsnC-type_HTH_dom"/>
</dbReference>
<dbReference type="InterPro" id="IPR011008">
    <property type="entry name" value="Dimeric_a/b-barrel"/>
</dbReference>
<dbReference type="GO" id="GO:0005829">
    <property type="term" value="C:cytosol"/>
    <property type="evidence" value="ECO:0007669"/>
    <property type="project" value="TreeGrafter"/>
</dbReference>
<dbReference type="InterPro" id="IPR019888">
    <property type="entry name" value="Tscrpt_reg_AsnC-like"/>
</dbReference>
<evidence type="ECO:0000256" key="2">
    <source>
        <dbReference type="ARBA" id="ARBA00023125"/>
    </source>
</evidence>
<dbReference type="EMBL" id="QYRT01000021">
    <property type="protein sequence ID" value="TIH35186.1"/>
    <property type="molecule type" value="Genomic_DNA"/>
</dbReference>
<feature type="domain" description="Transcription regulator AsnC/Lrp ligand binding" evidence="4">
    <location>
        <begin position="263"/>
        <end position="328"/>
    </location>
</feature>
<dbReference type="SMART" id="SM00344">
    <property type="entry name" value="HTH_ASNC"/>
    <property type="match status" value="2"/>
</dbReference>
<feature type="domain" description="HTH asnC-type" evidence="5">
    <location>
        <begin position="198"/>
        <end position="238"/>
    </location>
</feature>
<dbReference type="Pfam" id="PF13404">
    <property type="entry name" value="HTH_AsnC-type"/>
    <property type="match status" value="2"/>
</dbReference>
<dbReference type="GO" id="GO:0043565">
    <property type="term" value="F:sequence-specific DNA binding"/>
    <property type="evidence" value="ECO:0007669"/>
    <property type="project" value="InterPro"/>
</dbReference>
<keyword evidence="2" id="KW-0238">DNA-binding</keyword>
<evidence type="ECO:0000256" key="1">
    <source>
        <dbReference type="ARBA" id="ARBA00023015"/>
    </source>
</evidence>
<name>A0A4T2BZ96_9MICO</name>
<reference evidence="6 7" key="1">
    <citation type="journal article" date="2019" name="Microorganisms">
        <title>Systematic Affiliation and Genome Analysis of Subtercola vilae DB165(T) with Particular Emphasis on Cold Adaptation of an Isolate from a High-Altitude Cold Volcano Lake.</title>
        <authorList>
            <person name="Villalobos A.S."/>
            <person name="Wiese J."/>
            <person name="Imhoff J.F."/>
            <person name="Dorador C."/>
            <person name="Keller A."/>
            <person name="Hentschel U."/>
        </authorList>
    </citation>
    <scope>NUCLEOTIDE SEQUENCE [LARGE SCALE GENOMIC DNA]</scope>
    <source>
        <strain evidence="6 7">DB165</strain>
    </source>
</reference>
<dbReference type="Gene3D" id="1.10.10.10">
    <property type="entry name" value="Winged helix-like DNA-binding domain superfamily/Winged helix DNA-binding domain"/>
    <property type="match status" value="2"/>
</dbReference>
<feature type="domain" description="HTH asnC-type" evidence="5">
    <location>
        <begin position="7"/>
        <end position="47"/>
    </location>
</feature>
<gene>
    <name evidence="6" type="ORF">D4765_11625</name>
</gene>
<dbReference type="SUPFAM" id="SSF54909">
    <property type="entry name" value="Dimeric alpha+beta barrel"/>
    <property type="match status" value="2"/>
</dbReference>
<comment type="caution">
    <text evidence="6">The sequence shown here is derived from an EMBL/GenBank/DDBJ whole genome shotgun (WGS) entry which is preliminary data.</text>
</comment>
<evidence type="ECO:0000259" key="4">
    <source>
        <dbReference type="Pfam" id="PF01037"/>
    </source>
</evidence>
<dbReference type="PANTHER" id="PTHR30154:SF34">
    <property type="entry name" value="TRANSCRIPTIONAL REGULATOR AZLB"/>
    <property type="match status" value="1"/>
</dbReference>
<evidence type="ECO:0000313" key="7">
    <source>
        <dbReference type="Proteomes" id="UP000306192"/>
    </source>
</evidence>
<dbReference type="InterPro" id="IPR036390">
    <property type="entry name" value="WH_DNA-bd_sf"/>
</dbReference>
<organism evidence="6 7">
    <name type="scientific">Subtercola vilae</name>
    <dbReference type="NCBI Taxonomy" id="2056433"/>
    <lineage>
        <taxon>Bacteria</taxon>
        <taxon>Bacillati</taxon>
        <taxon>Actinomycetota</taxon>
        <taxon>Actinomycetes</taxon>
        <taxon>Micrococcales</taxon>
        <taxon>Microbacteriaceae</taxon>
        <taxon>Subtercola</taxon>
    </lineage>
</organism>